<gene>
    <name evidence="5" type="ORF">DBV05_g11467</name>
</gene>
<keyword evidence="6" id="KW-1185">Reference proteome</keyword>
<dbReference type="EMBL" id="VCHE01000163">
    <property type="protein sequence ID" value="KAB2569881.1"/>
    <property type="molecule type" value="Genomic_DNA"/>
</dbReference>
<feature type="region of interest" description="Disordered" evidence="3">
    <location>
        <begin position="935"/>
        <end position="969"/>
    </location>
</feature>
<comment type="caution">
    <text evidence="5">The sequence shown here is derived from an EMBL/GenBank/DDBJ whole genome shotgun (WGS) entry which is preliminary data.</text>
</comment>
<dbReference type="AlphaFoldDB" id="A0A5N5CX10"/>
<proteinExistence type="predicted"/>
<evidence type="ECO:0000259" key="4">
    <source>
        <dbReference type="Pfam" id="PF24883"/>
    </source>
</evidence>
<accession>A0A5N5CX10</accession>
<dbReference type="InterPro" id="IPR056884">
    <property type="entry name" value="NPHP3-like_N"/>
</dbReference>
<feature type="compositionally biased region" description="Polar residues" evidence="3">
    <location>
        <begin position="686"/>
        <end position="704"/>
    </location>
</feature>
<name>A0A5N5CX10_9PEZI</name>
<dbReference type="Proteomes" id="UP000325902">
    <property type="component" value="Unassembled WGS sequence"/>
</dbReference>
<keyword evidence="2" id="KW-0175">Coiled coil</keyword>
<sequence length="1036" mass="118250">MSEPIKLQETWDEAVKIFEDIIGDGVDPEHQNGEYIKGKILGKSSKFSEKGKAVKTVNCVLALSAIAADAAAPICSPGPICLKGLAFLVDTAITFRQFYRVRSIRDVVEGLSVHLKDVEDTMNVHKLTPGGISQDLLDTCLQILRAFLDICTAYANVKKDSKKFTGTIKMVAKAGIKYDQGITDSLKTIEGLATRVGRLKENDVWKGNVENISSRVQSNNRNTISEVMCRHDKDIWKTWTTAAHNEHRERFTPQVGAWIETDEKLLTWAKLEERIATPTIILESPEGHGKSFICSEIIAQLASKDKPLSPKSKVSVAYFYFKPTGTSTQSKSEMKISLHEALMAVAWQLSQDDVSYQGFLADLCRNQQNHPTSAKDLWRNWIADYKPQNGSSKSIFIILDGIDQSAWKTGGDREALQDILHNINAYADNGLSIRLLLSCQESFHRNLGDRWKEVSVQIDLRIHLSKDVSAFIEQKMDYVCRHFDETDAKAWREKHESNLRSLRNCKLASLNTVFEAIGEESDSNKVSRIIGEALSNLRNYQLGIKKQVRKLNQNLDPAEIEDLNEMIACIVLMEQWPTLTQIQDILQLRAGNEVKKSTETLENQIKSYGRLLEVSDGVVSSADTMYYFQEHDTKQNPELPEDFDSALELDSSFRRLFRSPRDQQKDVIGNTESKRSTQEPTERPNQRANQESNQEQQMVGNNNRGKVDEKEVAIVERLLLATCGEDLYKRFGFDSFFDHLRNNTADSVQLTAHVQNNIAPKTLPSTSKIQFETHDGHLRIISFLLKSICLPDAKKLYKSLHNYASTYLFEHIKELDISEMEELQERVEKISRNLLSFFKNKKCVKIWLEPDMIEDVKFFDWAETSMKRTTEWFQTLDSKGYLYACLGEYTEPPTREELLSQPIEMLANQWLQREEWDVEFVFDRLLACYKLSGKLTKSKGPSDARDESDVESSDSDSSSDDSSSVTSDDSAIAPDLIYRVEGLARDELKLEEGNEVVDRTHNRVIETLLYYEHYSEVIERSKEIRENQKQNWHLML</sequence>
<organism evidence="5 6">
    <name type="scientific">Lasiodiplodia theobromae</name>
    <dbReference type="NCBI Taxonomy" id="45133"/>
    <lineage>
        <taxon>Eukaryota</taxon>
        <taxon>Fungi</taxon>
        <taxon>Dikarya</taxon>
        <taxon>Ascomycota</taxon>
        <taxon>Pezizomycotina</taxon>
        <taxon>Dothideomycetes</taxon>
        <taxon>Dothideomycetes incertae sedis</taxon>
        <taxon>Botryosphaeriales</taxon>
        <taxon>Botryosphaeriaceae</taxon>
        <taxon>Lasiodiplodia</taxon>
    </lineage>
</organism>
<feature type="domain" description="Nephrocystin 3-like N-terminal" evidence="4">
    <location>
        <begin position="256"/>
        <end position="439"/>
    </location>
</feature>
<dbReference type="OrthoDB" id="2913095at2759"/>
<dbReference type="Gene3D" id="3.40.50.300">
    <property type="entry name" value="P-loop containing nucleotide triphosphate hydrolases"/>
    <property type="match status" value="1"/>
</dbReference>
<evidence type="ECO:0000256" key="1">
    <source>
        <dbReference type="ARBA" id="ARBA00022737"/>
    </source>
</evidence>
<feature type="region of interest" description="Disordered" evidence="3">
    <location>
        <begin position="660"/>
        <end position="705"/>
    </location>
</feature>
<reference evidence="5 6" key="1">
    <citation type="journal article" date="2019" name="Sci. Rep.">
        <title>A multi-omics analysis of the grapevine pathogen Lasiodiplodia theobromae reveals that temperature affects the expression of virulence- and pathogenicity-related genes.</title>
        <authorList>
            <person name="Felix C."/>
            <person name="Meneses R."/>
            <person name="Goncalves M.F.M."/>
            <person name="Tilleman L."/>
            <person name="Duarte A.S."/>
            <person name="Jorrin-Novo J.V."/>
            <person name="Van de Peer Y."/>
            <person name="Deforce D."/>
            <person name="Van Nieuwerburgh F."/>
            <person name="Esteves A.C."/>
            <person name="Alves A."/>
        </authorList>
    </citation>
    <scope>NUCLEOTIDE SEQUENCE [LARGE SCALE GENOMIC DNA]</scope>
    <source>
        <strain evidence="5 6">LA-SOL3</strain>
    </source>
</reference>
<protein>
    <recommendedName>
        <fullName evidence="4">Nephrocystin 3-like N-terminal domain-containing protein</fullName>
    </recommendedName>
</protein>
<feature type="coiled-coil region" evidence="2">
    <location>
        <begin position="813"/>
        <end position="840"/>
    </location>
</feature>
<feature type="compositionally biased region" description="Acidic residues" evidence="3">
    <location>
        <begin position="948"/>
        <end position="959"/>
    </location>
</feature>
<evidence type="ECO:0000313" key="6">
    <source>
        <dbReference type="Proteomes" id="UP000325902"/>
    </source>
</evidence>
<feature type="compositionally biased region" description="Low complexity" evidence="3">
    <location>
        <begin position="960"/>
        <end position="969"/>
    </location>
</feature>
<dbReference type="Pfam" id="PF24883">
    <property type="entry name" value="NPHP3_N"/>
    <property type="match status" value="1"/>
</dbReference>
<feature type="compositionally biased region" description="Basic and acidic residues" evidence="3">
    <location>
        <begin position="672"/>
        <end position="685"/>
    </location>
</feature>
<evidence type="ECO:0000256" key="2">
    <source>
        <dbReference type="SAM" id="Coils"/>
    </source>
</evidence>
<evidence type="ECO:0000313" key="5">
    <source>
        <dbReference type="EMBL" id="KAB2569881.1"/>
    </source>
</evidence>
<dbReference type="InterPro" id="IPR027417">
    <property type="entry name" value="P-loop_NTPase"/>
</dbReference>
<keyword evidence="1" id="KW-0677">Repeat</keyword>
<evidence type="ECO:0000256" key="3">
    <source>
        <dbReference type="SAM" id="MobiDB-lite"/>
    </source>
</evidence>